<keyword evidence="3" id="KW-1185">Reference proteome</keyword>
<evidence type="ECO:0000259" key="1">
    <source>
        <dbReference type="Pfam" id="PF12248"/>
    </source>
</evidence>
<proteinExistence type="predicted"/>
<organism evidence="2 3">
    <name type="scientific">Amphibalanus amphitrite</name>
    <name type="common">Striped barnacle</name>
    <name type="synonym">Balanus amphitrite</name>
    <dbReference type="NCBI Taxonomy" id="1232801"/>
    <lineage>
        <taxon>Eukaryota</taxon>
        <taxon>Metazoa</taxon>
        <taxon>Ecdysozoa</taxon>
        <taxon>Arthropoda</taxon>
        <taxon>Crustacea</taxon>
        <taxon>Multicrustacea</taxon>
        <taxon>Cirripedia</taxon>
        <taxon>Thoracica</taxon>
        <taxon>Thoracicalcarea</taxon>
        <taxon>Balanomorpha</taxon>
        <taxon>Balanoidea</taxon>
        <taxon>Balanidae</taxon>
        <taxon>Amphibalaninae</taxon>
        <taxon>Amphibalanus</taxon>
    </lineage>
</organism>
<dbReference type="EMBL" id="VIIS01000512">
    <property type="protein sequence ID" value="KAF0308122.1"/>
    <property type="molecule type" value="Genomic_DNA"/>
</dbReference>
<name>A0A6A4X180_AMPAM</name>
<dbReference type="InterPro" id="IPR022041">
    <property type="entry name" value="Methyltransf_FA"/>
</dbReference>
<accession>A0A6A4X180</accession>
<gene>
    <name evidence="2" type="ORF">FJT64_020631</name>
</gene>
<dbReference type="Proteomes" id="UP000440578">
    <property type="component" value="Unassembled WGS sequence"/>
</dbReference>
<dbReference type="AlphaFoldDB" id="A0A6A4X180"/>
<dbReference type="Pfam" id="PF12248">
    <property type="entry name" value="Methyltransf_FA"/>
    <property type="match status" value="1"/>
</dbReference>
<protein>
    <recommendedName>
        <fullName evidence="1">Farnesoic acid O-methyl transferase domain-containing protein</fullName>
    </recommendedName>
</protein>
<sequence>MWELRPGLVLPRWQLWRMDWHVWTWKKLKSGTCALDINIKLGVGAETVISSTEVDDPMGTRIAFRFSTSETSLYYYDSDGTKHSLAMDVGTPGLVSSDVFSRLRVSWCEGNMAVGPVDNPTLVNAKAPITQPINFVTVYSWNNVPSWMYVDSGVADPWLFEDSGVAEDPVIDLRPSTFAYRNINVTSNVTITFDCMAQTDCIVALQQDSPTVRMLQICIGCWSNRESALGYYGDIQLWTLRNYTGPVLSTTEFNTFRVSYDNGLVNVHRNDAAAAIYSVNAPHLMTSINIIGIGGCCGRKYIRTARYDPAWRTDTWMTEGRGYSNGDMLV</sequence>
<evidence type="ECO:0000313" key="3">
    <source>
        <dbReference type="Proteomes" id="UP000440578"/>
    </source>
</evidence>
<comment type="caution">
    <text evidence="2">The sequence shown here is derived from an EMBL/GenBank/DDBJ whole genome shotgun (WGS) entry which is preliminary data.</text>
</comment>
<evidence type="ECO:0000313" key="2">
    <source>
        <dbReference type="EMBL" id="KAF0308122.1"/>
    </source>
</evidence>
<feature type="domain" description="Farnesoic acid O-methyl transferase" evidence="1">
    <location>
        <begin position="180"/>
        <end position="293"/>
    </location>
</feature>
<reference evidence="2 3" key="1">
    <citation type="submission" date="2019-07" db="EMBL/GenBank/DDBJ databases">
        <title>Draft genome assembly of a fouling barnacle, Amphibalanus amphitrite (Darwin, 1854): The first reference genome for Thecostraca.</title>
        <authorList>
            <person name="Kim W."/>
        </authorList>
    </citation>
    <scope>NUCLEOTIDE SEQUENCE [LARGE SCALE GENOMIC DNA]</scope>
    <source>
        <strain evidence="2">SNU_AA5</strain>
        <tissue evidence="2">Soma without cirri and trophi</tissue>
    </source>
</reference>